<dbReference type="GO" id="GO:0004497">
    <property type="term" value="F:monooxygenase activity"/>
    <property type="evidence" value="ECO:0007669"/>
    <property type="project" value="InterPro"/>
</dbReference>
<dbReference type="GO" id="GO:0005506">
    <property type="term" value="F:iron ion binding"/>
    <property type="evidence" value="ECO:0007669"/>
    <property type="project" value="InterPro"/>
</dbReference>
<evidence type="ECO:0000313" key="2">
    <source>
        <dbReference type="EMBL" id="CAG8514515.1"/>
    </source>
</evidence>
<keyword evidence="3" id="KW-1185">Reference proteome</keyword>
<reference evidence="2" key="1">
    <citation type="submission" date="2021-06" db="EMBL/GenBank/DDBJ databases">
        <authorList>
            <person name="Kallberg Y."/>
            <person name="Tangrot J."/>
            <person name="Rosling A."/>
        </authorList>
    </citation>
    <scope>NUCLEOTIDE SEQUENCE</scope>
    <source>
        <strain evidence="2">FL130A</strain>
    </source>
</reference>
<keyword evidence="1" id="KW-0812">Transmembrane</keyword>
<feature type="transmembrane region" description="Helical" evidence="1">
    <location>
        <begin position="135"/>
        <end position="156"/>
    </location>
</feature>
<keyword evidence="1" id="KW-0472">Membrane</keyword>
<sequence>MQYGNYWKITRAILVQNIRQNVIDTAYKPIMYKRVKEFISVLHNKSNNGAKAFDPGSDISFVINCTLALIIFGYHSEKVNDDKLIRDYTKVVQESGRFFSGLAVFLDFFPFFQNFPFSKKFQREVIDHRTQMTKISAEIFAIQILTILIGYTLSAFSVELEKDPVTGFKKLINLESIGNSFESIAENYKVFFIPR</sequence>
<evidence type="ECO:0000313" key="3">
    <source>
        <dbReference type="Proteomes" id="UP000789508"/>
    </source>
</evidence>
<organism evidence="2 3">
    <name type="scientific">Ambispora leptoticha</name>
    <dbReference type="NCBI Taxonomy" id="144679"/>
    <lineage>
        <taxon>Eukaryota</taxon>
        <taxon>Fungi</taxon>
        <taxon>Fungi incertae sedis</taxon>
        <taxon>Mucoromycota</taxon>
        <taxon>Glomeromycotina</taxon>
        <taxon>Glomeromycetes</taxon>
        <taxon>Archaeosporales</taxon>
        <taxon>Ambisporaceae</taxon>
        <taxon>Ambispora</taxon>
    </lineage>
</organism>
<proteinExistence type="predicted"/>
<dbReference type="Gene3D" id="1.10.630.10">
    <property type="entry name" value="Cytochrome P450"/>
    <property type="match status" value="1"/>
</dbReference>
<evidence type="ECO:0000256" key="1">
    <source>
        <dbReference type="SAM" id="Phobius"/>
    </source>
</evidence>
<comment type="caution">
    <text evidence="2">The sequence shown here is derived from an EMBL/GenBank/DDBJ whole genome shotgun (WGS) entry which is preliminary data.</text>
</comment>
<dbReference type="Pfam" id="PF00067">
    <property type="entry name" value="p450"/>
    <property type="match status" value="1"/>
</dbReference>
<feature type="transmembrane region" description="Helical" evidence="1">
    <location>
        <begin position="96"/>
        <end position="115"/>
    </location>
</feature>
<dbReference type="InterPro" id="IPR001128">
    <property type="entry name" value="Cyt_P450"/>
</dbReference>
<dbReference type="Proteomes" id="UP000789508">
    <property type="component" value="Unassembled WGS sequence"/>
</dbReference>
<dbReference type="AlphaFoldDB" id="A0A9N9A1K3"/>
<gene>
    <name evidence="2" type="ORF">ALEPTO_LOCUS4146</name>
</gene>
<protein>
    <submittedName>
        <fullName evidence="2">8869_t:CDS:1</fullName>
    </submittedName>
</protein>
<dbReference type="InterPro" id="IPR036396">
    <property type="entry name" value="Cyt_P450_sf"/>
</dbReference>
<dbReference type="EMBL" id="CAJVPS010000898">
    <property type="protein sequence ID" value="CAG8514515.1"/>
    <property type="molecule type" value="Genomic_DNA"/>
</dbReference>
<name>A0A9N9A1K3_9GLOM</name>
<dbReference type="GO" id="GO:0020037">
    <property type="term" value="F:heme binding"/>
    <property type="evidence" value="ECO:0007669"/>
    <property type="project" value="InterPro"/>
</dbReference>
<dbReference type="SUPFAM" id="SSF48264">
    <property type="entry name" value="Cytochrome P450"/>
    <property type="match status" value="1"/>
</dbReference>
<dbReference type="GO" id="GO:0016705">
    <property type="term" value="F:oxidoreductase activity, acting on paired donors, with incorporation or reduction of molecular oxygen"/>
    <property type="evidence" value="ECO:0007669"/>
    <property type="project" value="InterPro"/>
</dbReference>
<feature type="transmembrane region" description="Helical" evidence="1">
    <location>
        <begin position="59"/>
        <end position="76"/>
    </location>
</feature>
<accession>A0A9N9A1K3</accession>
<keyword evidence="1" id="KW-1133">Transmembrane helix</keyword>